<organism evidence="3 4">
    <name type="scientific">Leishmania martiniquensis</name>
    <dbReference type="NCBI Taxonomy" id="1580590"/>
    <lineage>
        <taxon>Eukaryota</taxon>
        <taxon>Discoba</taxon>
        <taxon>Euglenozoa</taxon>
        <taxon>Kinetoplastea</taxon>
        <taxon>Metakinetoplastina</taxon>
        <taxon>Trypanosomatida</taxon>
        <taxon>Trypanosomatidae</taxon>
        <taxon>Leishmaniinae</taxon>
        <taxon>Leishmania</taxon>
    </lineage>
</organism>
<dbReference type="GeneID" id="92517684"/>
<feature type="region of interest" description="Disordered" evidence="2">
    <location>
        <begin position="402"/>
        <end position="429"/>
    </location>
</feature>
<dbReference type="KEGG" id="lmat:92517684"/>
<keyword evidence="1" id="KW-0175">Coiled coil</keyword>
<name>A0A836KSX2_9TRYP</name>
<dbReference type="AlphaFoldDB" id="A0A836KSX2"/>
<dbReference type="EMBL" id="JAFEUZ010000012">
    <property type="protein sequence ID" value="KAG5484447.1"/>
    <property type="molecule type" value="Genomic_DNA"/>
</dbReference>
<feature type="region of interest" description="Disordered" evidence="2">
    <location>
        <begin position="198"/>
        <end position="227"/>
    </location>
</feature>
<proteinExistence type="predicted"/>
<dbReference type="Proteomes" id="UP000673552">
    <property type="component" value="Unassembled WGS sequence"/>
</dbReference>
<dbReference type="RefSeq" id="XP_067180385.1">
    <property type="nucleotide sequence ID" value="XM_067325172.1"/>
</dbReference>
<sequence length="575" mass="65953">MNTEFSLLQHLGVTVGNCDTSADQVPHTPPNREAFRVWAPIQHPPSKCGPVEDTCRVLDKRRKGAHPSYADPTGEVFLRRKNGVEVQYIVYNSKVPSVYGINKRLAEKKKLEREGGKNSALAAYGLGLGEDQAREEARRELLQELLRCNEEQARLKKEEELRERDRRIVRERAVAHYNAAEAAREEEAIDRENMREDAVGEAAAEHPTRREEPRAGATGNTRGGATLYSNVDEDEHRRVTAVERARQFAEENFRVAEQRRAEHKAQEQAERERAQTELIELQRQLAQEHAKDVERHRRNAEALRIAQETERERLCRANTADDPSHVLPSWSLFDAMEKREQEEAIRSHQTQVENMTLNAHLAAQKRASAQAERDRERQAAAECAKAELEKFQREVERARQRRQKERAELEEAAAAAAKARQAQADASRQREQSMEALLFWPAARSPRAEEAKAAEVRRFREDLRREAEKKRNEVARKREEERARERALIEYDARSAQEALAHERREAREKAESLRRTLEAQIAQKRKETVGMRQACAAVDVRHVPATEAVILYRCPLTGELLPASAYDFGLRGRS</sequence>
<feature type="compositionally biased region" description="Low complexity" evidence="2">
    <location>
        <begin position="412"/>
        <end position="426"/>
    </location>
</feature>
<keyword evidence="4" id="KW-1185">Reference proteome</keyword>
<protein>
    <submittedName>
        <fullName evidence="3">Uncharacterized protein</fullName>
    </submittedName>
</protein>
<evidence type="ECO:0000313" key="3">
    <source>
        <dbReference type="EMBL" id="KAG5484447.1"/>
    </source>
</evidence>
<accession>A0A836KSX2</accession>
<comment type="caution">
    <text evidence="3">The sequence shown here is derived from an EMBL/GenBank/DDBJ whole genome shotgun (WGS) entry which is preliminary data.</text>
</comment>
<evidence type="ECO:0000256" key="1">
    <source>
        <dbReference type="SAM" id="Coils"/>
    </source>
</evidence>
<feature type="compositionally biased region" description="Basic and acidic residues" evidence="2">
    <location>
        <begin position="198"/>
        <end position="214"/>
    </location>
</feature>
<feature type="coiled-coil region" evidence="1">
    <location>
        <begin position="134"/>
        <end position="197"/>
    </location>
</feature>
<evidence type="ECO:0000313" key="4">
    <source>
        <dbReference type="Proteomes" id="UP000673552"/>
    </source>
</evidence>
<reference evidence="4" key="2">
    <citation type="journal article" date="2021" name="Sci. Data">
        <title>Chromosome-scale genome sequencing, assembly and annotation of six genomes from subfamily Leishmaniinae.</title>
        <authorList>
            <person name="Almutairi H."/>
            <person name="Urbaniak M.D."/>
            <person name="Bates M.D."/>
            <person name="Jariyapan N."/>
            <person name="Kwakye-Nuako G."/>
            <person name="Thomaz Soccol V."/>
            <person name="Al-Salem W.S."/>
            <person name="Dillon R.J."/>
            <person name="Bates P.A."/>
            <person name="Gatherer D."/>
        </authorList>
    </citation>
    <scope>NUCLEOTIDE SEQUENCE [LARGE SCALE GENOMIC DNA]</scope>
</reference>
<dbReference type="OrthoDB" id="267907at2759"/>
<evidence type="ECO:0000256" key="2">
    <source>
        <dbReference type="SAM" id="MobiDB-lite"/>
    </source>
</evidence>
<feature type="coiled-coil region" evidence="1">
    <location>
        <begin position="239"/>
        <end position="313"/>
    </location>
</feature>
<gene>
    <name evidence="3" type="ORF">LSCM1_07816</name>
</gene>
<feature type="compositionally biased region" description="Low complexity" evidence="2">
    <location>
        <begin position="215"/>
        <end position="226"/>
    </location>
</feature>
<reference evidence="4" key="1">
    <citation type="journal article" date="2021" name="Microbiol. Resour. Announc.">
        <title>LGAAP: Leishmaniinae Genome Assembly and Annotation Pipeline.</title>
        <authorList>
            <person name="Almutairi H."/>
            <person name="Urbaniak M.D."/>
            <person name="Bates M.D."/>
            <person name="Jariyapan N."/>
            <person name="Kwakye-Nuako G."/>
            <person name="Thomaz-Soccol V."/>
            <person name="Al-Salem W.S."/>
            <person name="Dillon R.J."/>
            <person name="Bates P.A."/>
            <person name="Gatherer D."/>
        </authorList>
    </citation>
    <scope>NUCLEOTIDE SEQUENCE [LARGE SCALE GENOMIC DNA]</scope>
</reference>
<dbReference type="SMR" id="A0A836KSX2"/>